<dbReference type="InterPro" id="IPR028082">
    <property type="entry name" value="Peripla_BP_I"/>
</dbReference>
<reference evidence="6" key="1">
    <citation type="journal article" date="2020" name="Appl. Environ. Microbiol.">
        <title>Diazotrophic Anaeromyxobacter Isolates from Soils.</title>
        <authorList>
            <person name="Masuda Y."/>
            <person name="Yamanaka H."/>
            <person name="Xu Z.X."/>
            <person name="Shiratori Y."/>
            <person name="Aono T."/>
            <person name="Amachi S."/>
            <person name="Senoo K."/>
            <person name="Itoh H."/>
        </authorList>
    </citation>
    <scope>NUCLEOTIDE SEQUENCE [LARGE SCALE GENOMIC DNA]</scope>
    <source>
        <strain evidence="6">R267</strain>
    </source>
</reference>
<keyword evidence="2 3" id="KW-0732">Signal</keyword>
<organism evidence="5 6">
    <name type="scientific">Anaeromyxobacter diazotrophicus</name>
    <dbReference type="NCBI Taxonomy" id="2590199"/>
    <lineage>
        <taxon>Bacteria</taxon>
        <taxon>Pseudomonadati</taxon>
        <taxon>Myxococcota</taxon>
        <taxon>Myxococcia</taxon>
        <taxon>Myxococcales</taxon>
        <taxon>Cystobacterineae</taxon>
        <taxon>Anaeromyxobacteraceae</taxon>
        <taxon>Anaeromyxobacter</taxon>
    </lineage>
</organism>
<accession>A0A7I9VKW5</accession>
<evidence type="ECO:0000256" key="2">
    <source>
        <dbReference type="ARBA" id="ARBA00022729"/>
    </source>
</evidence>
<comment type="caution">
    <text evidence="5">The sequence shown here is derived from an EMBL/GenBank/DDBJ whole genome shotgun (WGS) entry which is preliminary data.</text>
</comment>
<evidence type="ECO:0000256" key="1">
    <source>
        <dbReference type="ARBA" id="ARBA00010062"/>
    </source>
</evidence>
<dbReference type="SUPFAM" id="SSF53822">
    <property type="entry name" value="Periplasmic binding protein-like I"/>
    <property type="match status" value="1"/>
</dbReference>
<dbReference type="RefSeq" id="WP_176064547.1">
    <property type="nucleotide sequence ID" value="NZ_BJTG01000004.1"/>
</dbReference>
<name>A0A7I9VKW5_9BACT</name>
<dbReference type="AlphaFoldDB" id="A0A7I9VKW5"/>
<evidence type="ECO:0000256" key="3">
    <source>
        <dbReference type="SAM" id="SignalP"/>
    </source>
</evidence>
<proteinExistence type="inferred from homology"/>
<feature type="signal peptide" evidence="3">
    <location>
        <begin position="1"/>
        <end position="21"/>
    </location>
</feature>
<dbReference type="Gene3D" id="3.40.50.2300">
    <property type="match status" value="2"/>
</dbReference>
<comment type="similarity">
    <text evidence="1">Belongs to the leucine-binding protein family.</text>
</comment>
<dbReference type="Proteomes" id="UP000503640">
    <property type="component" value="Unassembled WGS sequence"/>
</dbReference>
<evidence type="ECO:0000313" key="5">
    <source>
        <dbReference type="EMBL" id="GEJ57053.1"/>
    </source>
</evidence>
<evidence type="ECO:0000313" key="6">
    <source>
        <dbReference type="Proteomes" id="UP000503640"/>
    </source>
</evidence>
<feature type="chain" id="PRO_5029666799" evidence="3">
    <location>
        <begin position="22"/>
        <end position="409"/>
    </location>
</feature>
<gene>
    <name evidence="5" type="ORF">AMYX_17940</name>
</gene>
<dbReference type="CDD" id="cd06327">
    <property type="entry name" value="PBP1_SBP-like"/>
    <property type="match status" value="1"/>
</dbReference>
<dbReference type="InterPro" id="IPR051010">
    <property type="entry name" value="BCAA_transport"/>
</dbReference>
<keyword evidence="6" id="KW-1185">Reference proteome</keyword>
<dbReference type="Pfam" id="PF13458">
    <property type="entry name" value="Peripla_BP_6"/>
    <property type="match status" value="1"/>
</dbReference>
<evidence type="ECO:0000259" key="4">
    <source>
        <dbReference type="Pfam" id="PF13458"/>
    </source>
</evidence>
<feature type="domain" description="Leucine-binding protein" evidence="4">
    <location>
        <begin position="31"/>
        <end position="371"/>
    </location>
</feature>
<dbReference type="PANTHER" id="PTHR30483:SF6">
    <property type="entry name" value="PERIPLASMIC BINDING PROTEIN OF ABC TRANSPORTER FOR NATURAL AMINO ACIDS"/>
    <property type="match status" value="1"/>
</dbReference>
<dbReference type="PANTHER" id="PTHR30483">
    <property type="entry name" value="LEUCINE-SPECIFIC-BINDING PROTEIN"/>
    <property type="match status" value="1"/>
</dbReference>
<protein>
    <submittedName>
        <fullName evidence="5">ABC transporter permease</fullName>
    </submittedName>
</protein>
<sequence>MKKTVSIALLLALAAPAGVLAQGKGISDGVVKLGVLTDMTGYYSDLAGPGSVLAAKMAVEDFGGKVDGKPIQVVSADHQLKADVASNTARKWIDEQQVDALVDLVSSSTALAVMPIVNEKKRIALFSGPGTTAITGDKCNPYTVHYTYNNWALANGTGREVVEQGGKSWFFITADYAFGKSLEEDTSAVVKAAGGKVLGSVRFPSPGTTDFSSYVLQAQSSGAQIIGLANAGQDTVNSIKAATEYGLTKSQKLAGLLIFISDIHSLGLQTAQGLYATTAFYWDHDDASRKWAKRFQSHPDNKKKAMPTMVQAGVYSSVRHYLEAVKAAHTDDADAVMAKMRELPVNDFFAQNGRIGPDGLHRHDMYLVQVKTPKESKGPWDYYKILKTIPASQAFPSVEAQKCPIAVKK</sequence>
<dbReference type="EMBL" id="BJTG01000004">
    <property type="protein sequence ID" value="GEJ57053.1"/>
    <property type="molecule type" value="Genomic_DNA"/>
</dbReference>
<dbReference type="InterPro" id="IPR028081">
    <property type="entry name" value="Leu-bd"/>
</dbReference>